<dbReference type="EMBL" id="CAXAMN010013891">
    <property type="protein sequence ID" value="CAK9041938.1"/>
    <property type="molecule type" value="Genomic_DNA"/>
</dbReference>
<protein>
    <recommendedName>
        <fullName evidence="4">Secreted protein</fullName>
    </recommendedName>
</protein>
<keyword evidence="3" id="KW-1185">Reference proteome</keyword>
<gene>
    <name evidence="2" type="ORF">CCMP2556_LOCUS22407</name>
</gene>
<reference evidence="2 3" key="1">
    <citation type="submission" date="2024-02" db="EMBL/GenBank/DDBJ databases">
        <authorList>
            <person name="Chen Y."/>
            <person name="Shah S."/>
            <person name="Dougan E. K."/>
            <person name="Thang M."/>
            <person name="Chan C."/>
        </authorList>
    </citation>
    <scope>NUCLEOTIDE SEQUENCE [LARGE SCALE GENOMIC DNA]</scope>
</reference>
<keyword evidence="1" id="KW-0732">Signal</keyword>
<organism evidence="2 3">
    <name type="scientific">Durusdinium trenchii</name>
    <dbReference type="NCBI Taxonomy" id="1381693"/>
    <lineage>
        <taxon>Eukaryota</taxon>
        <taxon>Sar</taxon>
        <taxon>Alveolata</taxon>
        <taxon>Dinophyceae</taxon>
        <taxon>Suessiales</taxon>
        <taxon>Symbiodiniaceae</taxon>
        <taxon>Durusdinium</taxon>
    </lineage>
</organism>
<evidence type="ECO:0000313" key="2">
    <source>
        <dbReference type="EMBL" id="CAK9041938.1"/>
    </source>
</evidence>
<evidence type="ECO:0000313" key="3">
    <source>
        <dbReference type="Proteomes" id="UP001642484"/>
    </source>
</evidence>
<name>A0ABP0LRU4_9DINO</name>
<proteinExistence type="predicted"/>
<sequence>MSFMSIGSSWCLVLTLMRMMCMFFDQSCPTEWVMLDGSFWVPLHLGSTHAKRASVASVGRLSRLGRTSLTVQTCKVLFAELQVRGLPANFCVCEDASTGLPRIRSDLFGSFDAVNTFVVSEKCILSA</sequence>
<feature type="chain" id="PRO_5047160547" description="Secreted protein" evidence="1">
    <location>
        <begin position="30"/>
        <end position="127"/>
    </location>
</feature>
<feature type="signal peptide" evidence="1">
    <location>
        <begin position="1"/>
        <end position="29"/>
    </location>
</feature>
<accession>A0ABP0LRU4</accession>
<dbReference type="Proteomes" id="UP001642484">
    <property type="component" value="Unassembled WGS sequence"/>
</dbReference>
<comment type="caution">
    <text evidence="2">The sequence shown here is derived from an EMBL/GenBank/DDBJ whole genome shotgun (WGS) entry which is preliminary data.</text>
</comment>
<evidence type="ECO:0000256" key="1">
    <source>
        <dbReference type="SAM" id="SignalP"/>
    </source>
</evidence>
<evidence type="ECO:0008006" key="4">
    <source>
        <dbReference type="Google" id="ProtNLM"/>
    </source>
</evidence>